<comment type="caution">
    <text evidence="2">The sequence shown here is derived from an EMBL/GenBank/DDBJ whole genome shotgun (WGS) entry which is preliminary data.</text>
</comment>
<accession>A0ABV4UHN0</accession>
<sequence length="154" mass="17142">MTKPVLLRLLSLLGAVWLVTALAVWLLADPSDNLVVTRGGRGGARPDYNLALRDLRPAAQALEKNPLWGLRRDGSVAPKPEAKKGEEKPPEWRVMALVAKDNEKHLLIRIVGQPSATVRENERLPDGRRVIRIEPKLYVVENADGEEETVILTF</sequence>
<evidence type="ECO:0000313" key="2">
    <source>
        <dbReference type="EMBL" id="MFA9950866.1"/>
    </source>
</evidence>
<dbReference type="Proteomes" id="UP001574673">
    <property type="component" value="Unassembled WGS sequence"/>
</dbReference>
<evidence type="ECO:0008006" key="4">
    <source>
        <dbReference type="Google" id="ProtNLM"/>
    </source>
</evidence>
<feature type="region of interest" description="Disordered" evidence="1">
    <location>
        <begin position="70"/>
        <end position="90"/>
    </location>
</feature>
<gene>
    <name evidence="2" type="ORF">ABCS64_11120</name>
</gene>
<proteinExistence type="predicted"/>
<name>A0ABV4UHN0_9RHOO</name>
<organism evidence="2 3">
    <name type="scientific">Dentiradicibacter hellwigii</name>
    <dbReference type="NCBI Taxonomy" id="3149053"/>
    <lineage>
        <taxon>Bacteria</taxon>
        <taxon>Pseudomonadati</taxon>
        <taxon>Pseudomonadota</taxon>
        <taxon>Betaproteobacteria</taxon>
        <taxon>Rhodocyclales</taxon>
        <taxon>Rhodocyclaceae</taxon>
        <taxon>Dentiradicibacter</taxon>
    </lineage>
</organism>
<dbReference type="RefSeq" id="WP_418891961.1">
    <property type="nucleotide sequence ID" value="NZ_JBEUWX010000003.1"/>
</dbReference>
<evidence type="ECO:0000256" key="1">
    <source>
        <dbReference type="SAM" id="MobiDB-lite"/>
    </source>
</evidence>
<dbReference type="EMBL" id="JBEUWX010000003">
    <property type="protein sequence ID" value="MFA9950866.1"/>
    <property type="molecule type" value="Genomic_DNA"/>
</dbReference>
<evidence type="ECO:0000313" key="3">
    <source>
        <dbReference type="Proteomes" id="UP001574673"/>
    </source>
</evidence>
<protein>
    <recommendedName>
        <fullName evidence="4">Type II secretion system protein GspC N-terminal domain-containing protein</fullName>
    </recommendedName>
</protein>
<keyword evidence="3" id="KW-1185">Reference proteome</keyword>
<reference evidence="3" key="1">
    <citation type="submission" date="2024-06" db="EMBL/GenBank/DDBJ databases">
        <title>Radixoralia hellwigii gen. nov., sp nov., isolated from a root canal in the human oral cavity.</title>
        <authorList>
            <person name="Bartsch S."/>
            <person name="Wittmer A."/>
            <person name="Schulz A.-K."/>
            <person name="Neumann-Schaal M."/>
            <person name="Wolf J."/>
            <person name="Gronow S."/>
            <person name="Tennert C."/>
            <person name="Haecker G."/>
            <person name="Cieplik F."/>
            <person name="Al-Ahmad A."/>
        </authorList>
    </citation>
    <scope>NUCLEOTIDE SEQUENCE [LARGE SCALE GENOMIC DNA]</scope>
    <source>
        <strain evidence="3">Wk13</strain>
    </source>
</reference>